<feature type="chain" id="PRO_5045504956" evidence="14">
    <location>
        <begin position="27"/>
        <end position="867"/>
    </location>
</feature>
<comment type="similarity">
    <text evidence="11 12">Belongs to the TonB-dependent receptor family.</text>
</comment>
<gene>
    <name evidence="17" type="ORF">PBT88_18100</name>
</gene>
<feature type="region of interest" description="Disordered" evidence="13">
    <location>
        <begin position="237"/>
        <end position="258"/>
    </location>
</feature>
<keyword evidence="6" id="KW-0408">Iron</keyword>
<feature type="domain" description="TonB-dependent receptor-like beta-barrel" evidence="15">
    <location>
        <begin position="356"/>
        <end position="825"/>
    </location>
</feature>
<keyword evidence="2 11" id="KW-0813">Transport</keyword>
<dbReference type="PANTHER" id="PTHR32552:SF81">
    <property type="entry name" value="TONB-DEPENDENT OUTER MEMBRANE RECEPTOR"/>
    <property type="match status" value="1"/>
</dbReference>
<reference evidence="17 18" key="1">
    <citation type="submission" date="2022-12" db="EMBL/GenBank/DDBJ databases">
        <title>Sphingomonas abieness sp. nov., an endophytic bacterium isolated from Abies koreana.</title>
        <authorList>
            <person name="Jiang L."/>
            <person name="Lee J."/>
        </authorList>
    </citation>
    <scope>NUCLEOTIDE SEQUENCE [LARGE SCALE GENOMIC DNA]</scope>
    <source>
        <strain evidence="18">PAMB 00755</strain>
    </source>
</reference>
<feature type="signal peptide" evidence="14">
    <location>
        <begin position="1"/>
        <end position="26"/>
    </location>
</feature>
<dbReference type="EMBL" id="CP115174">
    <property type="protein sequence ID" value="WBO22047.1"/>
    <property type="molecule type" value="Genomic_DNA"/>
</dbReference>
<keyword evidence="4" id="KW-0410">Iron transport</keyword>
<evidence type="ECO:0000256" key="7">
    <source>
        <dbReference type="ARBA" id="ARBA00023065"/>
    </source>
</evidence>
<evidence type="ECO:0000313" key="18">
    <source>
        <dbReference type="Proteomes" id="UP001210865"/>
    </source>
</evidence>
<evidence type="ECO:0000259" key="16">
    <source>
        <dbReference type="Pfam" id="PF07715"/>
    </source>
</evidence>
<evidence type="ECO:0000256" key="13">
    <source>
        <dbReference type="SAM" id="MobiDB-lite"/>
    </source>
</evidence>
<dbReference type="InterPro" id="IPR012910">
    <property type="entry name" value="Plug_dom"/>
</dbReference>
<keyword evidence="3 11" id="KW-1134">Transmembrane beta strand</keyword>
<evidence type="ECO:0000256" key="9">
    <source>
        <dbReference type="ARBA" id="ARBA00023136"/>
    </source>
</evidence>
<dbReference type="SUPFAM" id="SSF56935">
    <property type="entry name" value="Porins"/>
    <property type="match status" value="1"/>
</dbReference>
<evidence type="ECO:0000256" key="11">
    <source>
        <dbReference type="PROSITE-ProRule" id="PRU01360"/>
    </source>
</evidence>
<keyword evidence="17" id="KW-0675">Receptor</keyword>
<dbReference type="InterPro" id="IPR036942">
    <property type="entry name" value="Beta-barrel_TonB_sf"/>
</dbReference>
<keyword evidence="8 12" id="KW-0798">TonB box</keyword>
<accession>A0ABY7NKH8</accession>
<dbReference type="InterPro" id="IPR039426">
    <property type="entry name" value="TonB-dep_rcpt-like"/>
</dbReference>
<feature type="compositionally biased region" description="Gly residues" evidence="13">
    <location>
        <begin position="246"/>
        <end position="256"/>
    </location>
</feature>
<dbReference type="Proteomes" id="UP001210865">
    <property type="component" value="Chromosome"/>
</dbReference>
<dbReference type="PROSITE" id="PS52016">
    <property type="entry name" value="TONB_DEPENDENT_REC_3"/>
    <property type="match status" value="1"/>
</dbReference>
<dbReference type="InterPro" id="IPR000531">
    <property type="entry name" value="Beta-barrel_TonB"/>
</dbReference>
<keyword evidence="10 11" id="KW-0998">Cell outer membrane</keyword>
<keyword evidence="18" id="KW-1185">Reference proteome</keyword>
<dbReference type="Gene3D" id="2.40.170.20">
    <property type="entry name" value="TonB-dependent receptor, beta-barrel domain"/>
    <property type="match status" value="3"/>
</dbReference>
<sequence length="867" mass="93920">MFDHRPLPALLLATTALAGLGAPAFAQATAPAAPAPVVAPDNGEIIVTAQKRSENIQKVPISIQAITSQKIEQLNIANFNDYTKQLPSVSYQEIQPGSTTVYIRGVVSGGDGNHSGSLPSVGVYLDEQPITTIGGTLDIHIYDISRIEELSGPQGTLYGASSESGTIRIITNKPDTSHFYGKVDVEGNTVAHGSQGGKAEGFVNVPVTDRVAVRLVGFYEHDAGYIDNVHGTRTFTGTPNADSPGYTGGVAPGGQDPGVPAGYNPGITIDNKDFVKKNYNDVDIYGGRGALKVDLNDNWTATATVFGQDQKNHGSFGYDPNLPGLEVQHFLPEYSHDRYVQGALTIEGKIGNWDLTYAGAYLWRKTNSSSDYTDYATQYDHVLYSSYGGLANYFAFQDNAGNTINPIQRIVGKDSFNKVSQELRISSPQENRLRVTGGLFYQRQFHHIVQDYQVTGLGSDVSVNGHPGTLWLTDQNRIDKDYAAFGEASFDILHNLTLTGGLRYYKYDNSLIGFFGFGLNPNYTIGGSAPTNAAESSRTGVPGCFTTDGGTAIVRDADGNQILVNRDFAPAAQGLGPCTNLGVYNSDGSISPKRTKGDGVIHRLNLTWKITPNAMVYATWSRGFRPGGINRRADLDPYQPDFLTNYEVGWKTSWADHTVRWNGAIFQENWKHFQYSFLGQNSFTEIHNGPNARIRGVETDVTLVPTPGLTVFTTAAYTDGKLRANLCAVDDPTFTCAEDGNSVVAPKGTRLPIASKYKLNTTTRYEFAVGDEVKAHLQGAITFQSKASSALRLGAVNDPVPTLKDYALVDLAAGLEWKAISAELFATNVFDKKADVSSFQECGSCSLTDYYVILPPRTVGIRAGYKF</sequence>
<evidence type="ECO:0000256" key="6">
    <source>
        <dbReference type="ARBA" id="ARBA00023004"/>
    </source>
</evidence>
<keyword evidence="7" id="KW-0406">Ion transport</keyword>
<dbReference type="Pfam" id="PF07715">
    <property type="entry name" value="Plug"/>
    <property type="match status" value="1"/>
</dbReference>
<keyword evidence="5 11" id="KW-0812">Transmembrane</keyword>
<dbReference type="PANTHER" id="PTHR32552">
    <property type="entry name" value="FERRICHROME IRON RECEPTOR-RELATED"/>
    <property type="match status" value="1"/>
</dbReference>
<evidence type="ECO:0000256" key="4">
    <source>
        <dbReference type="ARBA" id="ARBA00022496"/>
    </source>
</evidence>
<evidence type="ECO:0000256" key="14">
    <source>
        <dbReference type="SAM" id="SignalP"/>
    </source>
</evidence>
<feature type="domain" description="TonB-dependent receptor plug" evidence="16">
    <location>
        <begin position="56"/>
        <end position="165"/>
    </location>
</feature>
<keyword evidence="14" id="KW-0732">Signal</keyword>
<evidence type="ECO:0000259" key="15">
    <source>
        <dbReference type="Pfam" id="PF00593"/>
    </source>
</evidence>
<evidence type="ECO:0000256" key="3">
    <source>
        <dbReference type="ARBA" id="ARBA00022452"/>
    </source>
</evidence>
<evidence type="ECO:0000256" key="1">
    <source>
        <dbReference type="ARBA" id="ARBA00004571"/>
    </source>
</evidence>
<dbReference type="Pfam" id="PF00593">
    <property type="entry name" value="TonB_dep_Rec_b-barrel"/>
    <property type="match status" value="1"/>
</dbReference>
<evidence type="ECO:0000256" key="2">
    <source>
        <dbReference type="ARBA" id="ARBA00022448"/>
    </source>
</evidence>
<proteinExistence type="inferred from homology"/>
<keyword evidence="9 11" id="KW-0472">Membrane</keyword>
<evidence type="ECO:0000256" key="8">
    <source>
        <dbReference type="ARBA" id="ARBA00023077"/>
    </source>
</evidence>
<protein>
    <submittedName>
        <fullName evidence="17">TonB-dependent receptor</fullName>
    </submittedName>
</protein>
<name>A0ABY7NKH8_9SPHN</name>
<comment type="subcellular location">
    <subcellularLocation>
        <location evidence="1 11">Cell outer membrane</location>
        <topology evidence="1 11">Multi-pass membrane protein</topology>
    </subcellularLocation>
</comment>
<evidence type="ECO:0000256" key="12">
    <source>
        <dbReference type="RuleBase" id="RU003357"/>
    </source>
</evidence>
<evidence type="ECO:0000256" key="5">
    <source>
        <dbReference type="ARBA" id="ARBA00022692"/>
    </source>
</evidence>
<evidence type="ECO:0000313" key="17">
    <source>
        <dbReference type="EMBL" id="WBO22047.1"/>
    </source>
</evidence>
<dbReference type="RefSeq" id="WP_270076695.1">
    <property type="nucleotide sequence ID" value="NZ_CP115174.1"/>
</dbReference>
<evidence type="ECO:0000256" key="10">
    <source>
        <dbReference type="ARBA" id="ARBA00023237"/>
    </source>
</evidence>
<organism evidence="17 18">
    <name type="scientific">Sphingomonas abietis</name>
    <dbReference type="NCBI Taxonomy" id="3012344"/>
    <lineage>
        <taxon>Bacteria</taxon>
        <taxon>Pseudomonadati</taxon>
        <taxon>Pseudomonadota</taxon>
        <taxon>Alphaproteobacteria</taxon>
        <taxon>Sphingomonadales</taxon>
        <taxon>Sphingomonadaceae</taxon>
        <taxon>Sphingomonas</taxon>
    </lineage>
</organism>